<evidence type="ECO:0008006" key="3">
    <source>
        <dbReference type="Google" id="ProtNLM"/>
    </source>
</evidence>
<keyword evidence="2" id="KW-1185">Reference proteome</keyword>
<accession>A0ABV9PJS7</accession>
<reference evidence="2" key="1">
    <citation type="journal article" date="2019" name="Int. J. Syst. Evol. Microbiol.">
        <title>The Global Catalogue of Microorganisms (GCM) 10K type strain sequencing project: providing services to taxonomists for standard genome sequencing and annotation.</title>
        <authorList>
            <consortium name="The Broad Institute Genomics Platform"/>
            <consortium name="The Broad Institute Genome Sequencing Center for Infectious Disease"/>
            <person name="Wu L."/>
            <person name="Ma J."/>
        </authorList>
    </citation>
    <scope>NUCLEOTIDE SEQUENCE [LARGE SCALE GENOMIC DNA]</scope>
    <source>
        <strain evidence="2">WYCCWR 13023</strain>
    </source>
</reference>
<name>A0ABV9PJS7_9FLAO</name>
<sequence length="162" mass="18863">MKKILILLAVTLLYACDKNDKDISYNAILGSNVDFSISNAQGEDLLDPETPNHIKESEVKLFYLINGVKKEVYNGFLTHPRNFSIHKNENEKEYHIVIFLNDIDKSDKTTTYIQWNEKETDTIETTFFREKGFIFTKDVWLNGELVFTSSFPNNTPYVKLIR</sequence>
<evidence type="ECO:0000313" key="1">
    <source>
        <dbReference type="EMBL" id="MFC4749836.1"/>
    </source>
</evidence>
<dbReference type="Proteomes" id="UP001595935">
    <property type="component" value="Unassembled WGS sequence"/>
</dbReference>
<dbReference type="RefSeq" id="WP_213259802.1">
    <property type="nucleotide sequence ID" value="NZ_JAGYWA010000009.1"/>
</dbReference>
<comment type="caution">
    <text evidence="1">The sequence shown here is derived from an EMBL/GenBank/DDBJ whole genome shotgun (WGS) entry which is preliminary data.</text>
</comment>
<gene>
    <name evidence="1" type="ORF">ACFO5S_20455</name>
</gene>
<dbReference type="EMBL" id="JBHSGV010000009">
    <property type="protein sequence ID" value="MFC4749836.1"/>
    <property type="molecule type" value="Genomic_DNA"/>
</dbReference>
<protein>
    <recommendedName>
        <fullName evidence="3">Lipoprotein</fullName>
    </recommendedName>
</protein>
<evidence type="ECO:0000313" key="2">
    <source>
        <dbReference type="Proteomes" id="UP001595935"/>
    </source>
</evidence>
<proteinExistence type="predicted"/>
<organism evidence="1 2">
    <name type="scientific">Flavobacterium branchiicola</name>
    <dbReference type="NCBI Taxonomy" id="1114875"/>
    <lineage>
        <taxon>Bacteria</taxon>
        <taxon>Pseudomonadati</taxon>
        <taxon>Bacteroidota</taxon>
        <taxon>Flavobacteriia</taxon>
        <taxon>Flavobacteriales</taxon>
        <taxon>Flavobacteriaceae</taxon>
        <taxon>Flavobacterium</taxon>
    </lineage>
</organism>
<dbReference type="PROSITE" id="PS51257">
    <property type="entry name" value="PROKAR_LIPOPROTEIN"/>
    <property type="match status" value="1"/>
</dbReference>